<comment type="function">
    <text evidence="8">The function of the small subunit is not yet clear.</text>
</comment>
<evidence type="ECO:0000256" key="9">
    <source>
        <dbReference type="ARBA" id="ARBA00063201"/>
    </source>
</evidence>
<comment type="caution">
    <text evidence="13">The sequence shown here is derived from an EMBL/GenBank/DDBJ whole genome shotgun (WGS) entry which is preliminary data.</text>
</comment>
<dbReference type="InterPro" id="IPR024826">
    <property type="entry name" value="DNA_pol_delta/II_ssu"/>
</dbReference>
<gene>
    <name evidence="13" type="ORF">L1049_021605</name>
</gene>
<dbReference type="GO" id="GO:0003887">
    <property type="term" value="F:DNA-directed DNA polymerase activity"/>
    <property type="evidence" value="ECO:0007669"/>
    <property type="project" value="UniProtKB-KW"/>
</dbReference>
<dbReference type="CDD" id="cd07387">
    <property type="entry name" value="MPP_PolD2_C"/>
    <property type="match status" value="1"/>
</dbReference>
<evidence type="ECO:0000256" key="4">
    <source>
        <dbReference type="ARBA" id="ARBA00022705"/>
    </source>
</evidence>
<evidence type="ECO:0000256" key="7">
    <source>
        <dbReference type="ARBA" id="ARBA00049244"/>
    </source>
</evidence>
<keyword evidence="5" id="KW-0548">Nucleotidyltransferase</keyword>
<evidence type="ECO:0000313" key="13">
    <source>
        <dbReference type="EMBL" id="KAK9265542.1"/>
    </source>
</evidence>
<dbReference type="AlphaFoldDB" id="A0AAP0QXH2"/>
<protein>
    <recommendedName>
        <fullName evidence="10">DNA polymerase delta small subunit</fullName>
        <ecNumber evidence="3">2.7.7.7</ecNumber>
    </recommendedName>
</protein>
<dbReference type="Gene3D" id="2.40.50.430">
    <property type="match status" value="1"/>
</dbReference>
<dbReference type="Pfam" id="PF04042">
    <property type="entry name" value="DNA_pol_E_B"/>
    <property type="match status" value="1"/>
</dbReference>
<dbReference type="EC" id="2.7.7.7" evidence="3"/>
<dbReference type="GO" id="GO:0043625">
    <property type="term" value="C:delta DNA polymerase complex"/>
    <property type="evidence" value="ECO:0007669"/>
    <property type="project" value="TreeGrafter"/>
</dbReference>
<dbReference type="Gene3D" id="3.60.21.50">
    <property type="match status" value="1"/>
</dbReference>
<keyword evidence="4" id="KW-0235">DNA replication</keyword>
<evidence type="ECO:0000256" key="8">
    <source>
        <dbReference type="ARBA" id="ARBA00054920"/>
    </source>
</evidence>
<feature type="domain" description="DNA polymerase alpha/delta/epsilon subunit B" evidence="11">
    <location>
        <begin position="185"/>
        <end position="394"/>
    </location>
</feature>
<comment type="catalytic activity">
    <reaction evidence="7">
        <text>DNA(n) + a 2'-deoxyribonucleoside 5'-triphosphate = DNA(n+1) + diphosphate</text>
        <dbReference type="Rhea" id="RHEA:22508"/>
        <dbReference type="Rhea" id="RHEA-COMP:17339"/>
        <dbReference type="Rhea" id="RHEA-COMP:17340"/>
        <dbReference type="ChEBI" id="CHEBI:33019"/>
        <dbReference type="ChEBI" id="CHEBI:61560"/>
        <dbReference type="ChEBI" id="CHEBI:173112"/>
        <dbReference type="EC" id="2.7.7.7"/>
    </reaction>
</comment>
<evidence type="ECO:0000256" key="3">
    <source>
        <dbReference type="ARBA" id="ARBA00012417"/>
    </source>
</evidence>
<dbReference type="Pfam" id="PF18018">
    <property type="entry name" value="DNA_pol_D_N"/>
    <property type="match status" value="1"/>
</dbReference>
<evidence type="ECO:0000256" key="10">
    <source>
        <dbReference type="ARBA" id="ARBA00070341"/>
    </source>
</evidence>
<dbReference type="PANTHER" id="PTHR10416">
    <property type="entry name" value="DNA POLYMERASE DELTA SUBUNIT 2"/>
    <property type="match status" value="1"/>
</dbReference>
<name>A0AAP0QXH2_LIQFO</name>
<evidence type="ECO:0000256" key="5">
    <source>
        <dbReference type="ARBA" id="ARBA00022932"/>
    </source>
</evidence>
<dbReference type="GO" id="GO:1902969">
    <property type="term" value="P:mitotic DNA replication"/>
    <property type="evidence" value="ECO:0007669"/>
    <property type="project" value="UniProtKB-ARBA"/>
</dbReference>
<dbReference type="FunFam" id="3.60.21.50:FF:000002">
    <property type="entry name" value="DNA polymerase delta small subunit"/>
    <property type="match status" value="1"/>
</dbReference>
<organism evidence="13 14">
    <name type="scientific">Liquidambar formosana</name>
    <name type="common">Formosan gum</name>
    <dbReference type="NCBI Taxonomy" id="63359"/>
    <lineage>
        <taxon>Eukaryota</taxon>
        <taxon>Viridiplantae</taxon>
        <taxon>Streptophyta</taxon>
        <taxon>Embryophyta</taxon>
        <taxon>Tracheophyta</taxon>
        <taxon>Spermatophyta</taxon>
        <taxon>Magnoliopsida</taxon>
        <taxon>eudicotyledons</taxon>
        <taxon>Gunneridae</taxon>
        <taxon>Pentapetalae</taxon>
        <taxon>Saxifragales</taxon>
        <taxon>Altingiaceae</taxon>
        <taxon>Liquidambar</taxon>
    </lineage>
</organism>
<evidence type="ECO:0000259" key="12">
    <source>
        <dbReference type="Pfam" id="PF18018"/>
    </source>
</evidence>
<dbReference type="FunFam" id="2.40.50.430:FF:000001">
    <property type="entry name" value="DNA polymerase delta subunit 2"/>
    <property type="match status" value="1"/>
</dbReference>
<evidence type="ECO:0000313" key="14">
    <source>
        <dbReference type="Proteomes" id="UP001415857"/>
    </source>
</evidence>
<evidence type="ECO:0000256" key="2">
    <source>
        <dbReference type="ARBA" id="ARBA00006035"/>
    </source>
</evidence>
<dbReference type="Proteomes" id="UP001415857">
    <property type="component" value="Unassembled WGS sequence"/>
</dbReference>
<feature type="domain" description="DNA polymerase delta subunit OB-fold" evidence="12">
    <location>
        <begin position="37"/>
        <end position="164"/>
    </location>
</feature>
<keyword evidence="5" id="KW-0239">DNA-directed DNA polymerase</keyword>
<comment type="subcellular location">
    <subcellularLocation>
        <location evidence="1">Nucleus</location>
    </subcellularLocation>
</comment>
<proteinExistence type="inferred from homology"/>
<accession>A0AAP0QXH2</accession>
<dbReference type="EMBL" id="JBBPBK010000371">
    <property type="protein sequence ID" value="KAK9265542.1"/>
    <property type="molecule type" value="Genomic_DNA"/>
</dbReference>
<dbReference type="InterPro" id="IPR040663">
    <property type="entry name" value="DNA_pol_D_N"/>
</dbReference>
<reference evidence="13 14" key="1">
    <citation type="journal article" date="2024" name="Plant J.">
        <title>Genome sequences and population genomics reveal climatic adaptation and genomic divergence between two closely related sweetgum species.</title>
        <authorList>
            <person name="Xu W.Q."/>
            <person name="Ren C.Q."/>
            <person name="Zhang X.Y."/>
            <person name="Comes H.P."/>
            <person name="Liu X.H."/>
            <person name="Li Y.G."/>
            <person name="Kettle C.J."/>
            <person name="Jalonen R."/>
            <person name="Gaisberger H."/>
            <person name="Ma Y.Z."/>
            <person name="Qiu Y.X."/>
        </authorList>
    </citation>
    <scope>NUCLEOTIDE SEQUENCE [LARGE SCALE GENOMIC DNA]</scope>
    <source>
        <strain evidence="13">Hangzhou</strain>
    </source>
</reference>
<evidence type="ECO:0000259" key="11">
    <source>
        <dbReference type="Pfam" id="PF04042"/>
    </source>
</evidence>
<keyword evidence="14" id="KW-1185">Reference proteome</keyword>
<evidence type="ECO:0000256" key="1">
    <source>
        <dbReference type="ARBA" id="ARBA00004123"/>
    </source>
</evidence>
<comment type="subunit">
    <text evidence="9">Heterodimer with subunits of 125 kDa and 50 kDa.</text>
</comment>
<dbReference type="PANTHER" id="PTHR10416:SF0">
    <property type="entry name" value="DNA POLYMERASE DELTA SUBUNIT 2"/>
    <property type="match status" value="1"/>
</dbReference>
<keyword evidence="5" id="KW-0808">Transferase</keyword>
<dbReference type="GO" id="GO:0006271">
    <property type="term" value="P:DNA strand elongation involved in DNA replication"/>
    <property type="evidence" value="ECO:0007669"/>
    <property type="project" value="TreeGrafter"/>
</dbReference>
<sequence>MESMDIDPENHLQRKQSLYNSMDEKFEIQKEMYRGQQYSQIYFARLHMMRTLLYSLVPNWKPHLPVCTVLGLEEGKECIIVGTLYKQMKLKPSILDEYSKERSATPLVKPHNFMHPDDHLVLEDESGRVKLGGTMITPSVFVTGVVVALHGKETSAGYFLVQDVLDAGLPPQTELPLISGEDKYVVFVSGLSIGSSTCNPLQFQLLVDHITGHLGDEEEQGIAAKIVHVVIAGNSVEIPHGLLNGQNLASKDQSRLSEPIKELDILLTQVAAGLPLDIMPGPNDPANFALPQQPLNRCLFPGSSAYNTFRSCSNPHSFELDNISFLGTSGQNIDDLEKYSEAKDKLAFMERTLRWRHLAPTAPNTLGCYPFTDRDPFLIESCPHVYFAGNQEKYETRLLKGSEGQLVRLICIPKFCETGVAVVVSSCIFSACSKFLGLRTVLVNLKMKTPPTELQNRDLAHVYMHAHLCVYVYMCVCPYSS</sequence>
<dbReference type="InterPro" id="IPR007185">
    <property type="entry name" value="DNA_pol_a/d/e_bsu"/>
</dbReference>
<dbReference type="GO" id="GO:0003677">
    <property type="term" value="F:DNA binding"/>
    <property type="evidence" value="ECO:0007669"/>
    <property type="project" value="InterPro"/>
</dbReference>
<comment type="similarity">
    <text evidence="2">Belongs to the DNA polymerase delta/II small subunit family.</text>
</comment>
<dbReference type="InterPro" id="IPR041863">
    <property type="entry name" value="PolD2_C"/>
</dbReference>
<keyword evidence="6" id="KW-0539">Nucleus</keyword>
<evidence type="ECO:0000256" key="6">
    <source>
        <dbReference type="ARBA" id="ARBA00023242"/>
    </source>
</evidence>